<comment type="similarity">
    <text evidence="8">Belongs to the velvet family. VeA subfamily.</text>
</comment>
<reference evidence="11 12" key="1">
    <citation type="journal article" date="2013" name="BMC Genomics">
        <title>The genome and transcriptome of the pine saprophyte Ophiostoma piceae, and a comparison with the bark beetle-associated pine pathogen Grosmannia clavigera.</title>
        <authorList>
            <person name="Haridas S."/>
            <person name="Wang Y."/>
            <person name="Lim L."/>
            <person name="Massoumi Alamouti S."/>
            <person name="Jackman S."/>
            <person name="Docking R."/>
            <person name="Robertson G."/>
            <person name="Birol I."/>
            <person name="Bohlmann J."/>
            <person name="Breuil C."/>
        </authorList>
    </citation>
    <scope>NUCLEOTIDE SEQUENCE [LARGE SCALE GENOMIC DNA]</scope>
    <source>
        <strain evidence="11 12">UAMH 11346</strain>
    </source>
</reference>
<dbReference type="PANTHER" id="PTHR33572:SF14">
    <property type="entry name" value="DEVELOPMENTAL AND SECONDARY METABOLISM REGULATOR VEA"/>
    <property type="match status" value="1"/>
</dbReference>
<evidence type="ECO:0000256" key="5">
    <source>
        <dbReference type="ARBA" id="ARBA00023015"/>
    </source>
</evidence>
<keyword evidence="7" id="KW-0539">Nucleus</keyword>
<dbReference type="GO" id="GO:0005634">
    <property type="term" value="C:nucleus"/>
    <property type="evidence" value="ECO:0007669"/>
    <property type="project" value="UniProtKB-SubCell"/>
</dbReference>
<evidence type="ECO:0000256" key="8">
    <source>
        <dbReference type="ARBA" id="ARBA00038005"/>
    </source>
</evidence>
<dbReference type="Pfam" id="PF11754">
    <property type="entry name" value="Velvet"/>
    <property type="match status" value="2"/>
</dbReference>
<keyword evidence="5" id="KW-0805">Transcription regulation</keyword>
<keyword evidence="6" id="KW-0804">Transcription</keyword>
<sequence length="599" mass="66099">MVSPTIAVGHPEPVIVDRMTRGGRHLWYHLEVIQQPERARACGAGPKCEVLTRFALLSVCRNLEPAANVPASADRRPVDPPPVVELRIFEGPTIEHAKDITFTYNANFFLFATLEHARVLAHGRVQAPSAATPPVLTGMPVSGMAYLDRPKEAGYFLFPDLSVRHEGRYRLTFNLYEQTKESADFDKEMHDVTHTAESFDWRMEVKSNDFMVFSAKKFPGLTESTALSRTVAEQGCRVRIRRDVRMRRREGKSSAAAAAAGGPSDARSAEEEFAHRHRTQTPEVVADYRQRSMSIESVNRTPYSSDPSCHAQRRPSVNEYHHPSPSPSAGPSIPPAFNASSAQGANSHLRFGGNNQPNSFIQPSSVPPSPTYSHHSYGQAPQQQAPPPNPHHVQRHSSSSFSAPSPSPSHAGTPAHAYYQDRPTSQHYTTTPASSVSVSAPSPKRDSFSSADYRRSSNSYVSPPTPIEPANDVRRPESNTLTLPPLSELINYKGDKQSPPGTTSPNSDRVPTISQLLQPQSHSHSQSVLPHPSAPVMKKRSYGQYNNLDLSSEAYVANASIKNHARQSESTPRECDELWWKRADGSVWTPHGEIAQQRV</sequence>
<dbReference type="EMBL" id="KE148148">
    <property type="protein sequence ID" value="EPE08800.1"/>
    <property type="molecule type" value="Genomic_DNA"/>
</dbReference>
<feature type="compositionally biased region" description="Basic and acidic residues" evidence="9">
    <location>
        <begin position="443"/>
        <end position="455"/>
    </location>
</feature>
<keyword evidence="4" id="KW-0749">Sporulation</keyword>
<evidence type="ECO:0000256" key="6">
    <source>
        <dbReference type="ARBA" id="ARBA00023163"/>
    </source>
</evidence>
<feature type="compositionally biased region" description="Low complexity" evidence="9">
    <location>
        <begin position="253"/>
        <end position="266"/>
    </location>
</feature>
<dbReference type="STRING" id="1262450.S3D5Y6"/>
<evidence type="ECO:0000256" key="7">
    <source>
        <dbReference type="ARBA" id="ARBA00023242"/>
    </source>
</evidence>
<evidence type="ECO:0000313" key="12">
    <source>
        <dbReference type="Proteomes" id="UP000016923"/>
    </source>
</evidence>
<feature type="domain" description="Velvet" evidence="10">
    <location>
        <begin position="23"/>
        <end position="241"/>
    </location>
</feature>
<dbReference type="HOGENOM" id="CLU_022491_2_0_1"/>
<dbReference type="GO" id="GO:0005737">
    <property type="term" value="C:cytoplasm"/>
    <property type="evidence" value="ECO:0007669"/>
    <property type="project" value="UniProtKB-SubCell"/>
</dbReference>
<evidence type="ECO:0000256" key="3">
    <source>
        <dbReference type="ARBA" id="ARBA00022490"/>
    </source>
</evidence>
<feature type="compositionally biased region" description="Polar residues" evidence="9">
    <location>
        <begin position="499"/>
        <end position="511"/>
    </location>
</feature>
<feature type="compositionally biased region" description="Pro residues" evidence="9">
    <location>
        <begin position="324"/>
        <end position="334"/>
    </location>
</feature>
<accession>S3D5Y6</accession>
<feature type="compositionally biased region" description="Low complexity" evidence="9">
    <location>
        <begin position="429"/>
        <end position="442"/>
    </location>
</feature>
<comment type="subcellular location">
    <subcellularLocation>
        <location evidence="2">Cytoplasm</location>
    </subcellularLocation>
    <subcellularLocation>
        <location evidence="1">Nucleus</location>
    </subcellularLocation>
</comment>
<feature type="compositionally biased region" description="Polar residues" evidence="9">
    <location>
        <begin position="353"/>
        <end position="364"/>
    </location>
</feature>
<gene>
    <name evidence="11" type="ORF">F503_04387</name>
</gene>
<dbReference type="InterPro" id="IPR038491">
    <property type="entry name" value="Velvet_dom_sf"/>
</dbReference>
<organism evidence="11 12">
    <name type="scientific">Ophiostoma piceae (strain UAMH 11346)</name>
    <name type="common">Sap stain fungus</name>
    <dbReference type="NCBI Taxonomy" id="1262450"/>
    <lineage>
        <taxon>Eukaryota</taxon>
        <taxon>Fungi</taxon>
        <taxon>Dikarya</taxon>
        <taxon>Ascomycota</taxon>
        <taxon>Pezizomycotina</taxon>
        <taxon>Sordariomycetes</taxon>
        <taxon>Sordariomycetidae</taxon>
        <taxon>Ophiostomatales</taxon>
        <taxon>Ophiostomataceae</taxon>
        <taxon>Ophiostoma</taxon>
    </lineage>
</organism>
<evidence type="ECO:0000256" key="9">
    <source>
        <dbReference type="SAM" id="MobiDB-lite"/>
    </source>
</evidence>
<dbReference type="AlphaFoldDB" id="S3D5Y6"/>
<feature type="compositionally biased region" description="Polar residues" evidence="9">
    <location>
        <begin position="291"/>
        <end position="307"/>
    </location>
</feature>
<dbReference type="OMA" id="IFRPSPM"/>
<dbReference type="Gene3D" id="2.60.40.3960">
    <property type="entry name" value="Velvet domain"/>
    <property type="match status" value="1"/>
</dbReference>
<dbReference type="Proteomes" id="UP000016923">
    <property type="component" value="Unassembled WGS sequence"/>
</dbReference>
<dbReference type="OrthoDB" id="5384689at2759"/>
<keyword evidence="3" id="KW-0963">Cytoplasm</keyword>
<dbReference type="GO" id="GO:0030435">
    <property type="term" value="P:sporulation resulting in formation of a cellular spore"/>
    <property type="evidence" value="ECO:0007669"/>
    <property type="project" value="UniProtKB-KW"/>
</dbReference>
<dbReference type="PANTHER" id="PTHR33572">
    <property type="entry name" value="SPORE DEVELOPMENT REGULATOR VOSA"/>
    <property type="match status" value="1"/>
</dbReference>
<evidence type="ECO:0000313" key="11">
    <source>
        <dbReference type="EMBL" id="EPE08800.1"/>
    </source>
</evidence>
<name>S3D5Y6_OPHP1</name>
<feature type="region of interest" description="Disordered" evidence="9">
    <location>
        <begin position="243"/>
        <end position="511"/>
    </location>
</feature>
<evidence type="ECO:0000259" key="10">
    <source>
        <dbReference type="PROSITE" id="PS51821"/>
    </source>
</evidence>
<feature type="compositionally biased region" description="Low complexity" evidence="9">
    <location>
        <begin position="396"/>
        <end position="417"/>
    </location>
</feature>
<evidence type="ECO:0000256" key="2">
    <source>
        <dbReference type="ARBA" id="ARBA00004496"/>
    </source>
</evidence>
<dbReference type="PROSITE" id="PS51821">
    <property type="entry name" value="VELVET"/>
    <property type="match status" value="1"/>
</dbReference>
<dbReference type="VEuPathDB" id="FungiDB:F503_04387"/>
<proteinExistence type="inferred from homology"/>
<evidence type="ECO:0000256" key="4">
    <source>
        <dbReference type="ARBA" id="ARBA00022969"/>
    </source>
</evidence>
<dbReference type="eggNOG" id="ENOG502QVY9">
    <property type="taxonomic scope" value="Eukaryota"/>
</dbReference>
<protein>
    <submittedName>
        <fullName evidence="11">Sexual development activator</fullName>
    </submittedName>
</protein>
<dbReference type="InterPro" id="IPR021740">
    <property type="entry name" value="Velvet"/>
</dbReference>
<dbReference type="InterPro" id="IPR037525">
    <property type="entry name" value="Velvet_dom"/>
</dbReference>
<evidence type="ECO:0000256" key="1">
    <source>
        <dbReference type="ARBA" id="ARBA00004123"/>
    </source>
</evidence>
<keyword evidence="12" id="KW-1185">Reference proteome</keyword>